<feature type="transmembrane region" description="Helical" evidence="7">
    <location>
        <begin position="296"/>
        <end position="317"/>
    </location>
</feature>
<dbReference type="GO" id="GO:0055085">
    <property type="term" value="P:transmembrane transport"/>
    <property type="evidence" value="ECO:0007669"/>
    <property type="project" value="InterPro"/>
</dbReference>
<dbReference type="CDD" id="cd06261">
    <property type="entry name" value="TM_PBP2"/>
    <property type="match status" value="2"/>
</dbReference>
<keyword evidence="10" id="KW-1185">Reference proteome</keyword>
<feature type="transmembrane region" description="Helical" evidence="7">
    <location>
        <begin position="337"/>
        <end position="359"/>
    </location>
</feature>
<dbReference type="GO" id="GO:0005886">
    <property type="term" value="C:plasma membrane"/>
    <property type="evidence" value="ECO:0007669"/>
    <property type="project" value="UniProtKB-SubCell"/>
</dbReference>
<evidence type="ECO:0000256" key="1">
    <source>
        <dbReference type="ARBA" id="ARBA00004651"/>
    </source>
</evidence>
<comment type="similarity">
    <text evidence="7">Belongs to the binding-protein-dependent transport system permease family.</text>
</comment>
<comment type="subcellular location">
    <subcellularLocation>
        <location evidence="1 7">Cell membrane</location>
        <topology evidence="1 7">Multi-pass membrane protein</topology>
    </subcellularLocation>
</comment>
<dbReference type="InterPro" id="IPR035906">
    <property type="entry name" value="MetI-like_sf"/>
</dbReference>
<feature type="domain" description="ABC transmembrane type-1" evidence="8">
    <location>
        <begin position="62"/>
        <end position="266"/>
    </location>
</feature>
<dbReference type="SUPFAM" id="SSF161098">
    <property type="entry name" value="MetI-like"/>
    <property type="match status" value="2"/>
</dbReference>
<feature type="transmembrane region" description="Helical" evidence="7">
    <location>
        <begin position="64"/>
        <end position="88"/>
    </location>
</feature>
<feature type="transmembrane region" description="Helical" evidence="7">
    <location>
        <begin position="150"/>
        <end position="169"/>
    </location>
</feature>
<keyword evidence="4 7" id="KW-0812">Transmembrane</keyword>
<feature type="transmembrane region" description="Helical" evidence="7">
    <location>
        <begin position="481"/>
        <end position="503"/>
    </location>
</feature>
<dbReference type="PANTHER" id="PTHR30183:SF2">
    <property type="entry name" value="IRON UTILIZATION PROTEIN"/>
    <property type="match status" value="1"/>
</dbReference>
<evidence type="ECO:0000256" key="5">
    <source>
        <dbReference type="ARBA" id="ARBA00022989"/>
    </source>
</evidence>
<feature type="transmembrane region" description="Helical" evidence="7">
    <location>
        <begin position="418"/>
        <end position="440"/>
    </location>
</feature>
<dbReference type="InterPro" id="IPR000515">
    <property type="entry name" value="MetI-like"/>
</dbReference>
<dbReference type="InParanoid" id="A0A6M4H9B8"/>
<feature type="transmembrane region" description="Helical" evidence="7">
    <location>
        <begin position="523"/>
        <end position="544"/>
    </location>
</feature>
<feature type="transmembrane region" description="Helical" evidence="7">
    <location>
        <begin position="206"/>
        <end position="230"/>
    </location>
</feature>
<keyword evidence="3" id="KW-1003">Cell membrane</keyword>
<dbReference type="AlphaFoldDB" id="A0A6M4H9B8"/>
<feature type="domain" description="ABC transmembrane type-1" evidence="8">
    <location>
        <begin position="338"/>
        <end position="544"/>
    </location>
</feature>
<evidence type="ECO:0000256" key="4">
    <source>
        <dbReference type="ARBA" id="ARBA00022692"/>
    </source>
</evidence>
<gene>
    <name evidence="9" type="ORF">DSM104440_01799</name>
</gene>
<evidence type="ECO:0000256" key="2">
    <source>
        <dbReference type="ARBA" id="ARBA00022448"/>
    </source>
</evidence>
<feature type="transmembrane region" description="Helical" evidence="7">
    <location>
        <begin position="250"/>
        <end position="267"/>
    </location>
</feature>
<dbReference type="Proteomes" id="UP000503096">
    <property type="component" value="Chromosome"/>
</dbReference>
<dbReference type="PANTHER" id="PTHR30183">
    <property type="entry name" value="MOLYBDENUM TRANSPORT SYSTEM PERMEASE PROTEIN MODB"/>
    <property type="match status" value="1"/>
</dbReference>
<dbReference type="Pfam" id="PF00528">
    <property type="entry name" value="BPD_transp_1"/>
    <property type="match status" value="2"/>
</dbReference>
<evidence type="ECO:0000256" key="3">
    <source>
        <dbReference type="ARBA" id="ARBA00022475"/>
    </source>
</evidence>
<dbReference type="EMBL" id="CP053073">
    <property type="protein sequence ID" value="QJR14984.1"/>
    <property type="molecule type" value="Genomic_DNA"/>
</dbReference>
<dbReference type="KEGG" id="upl:DSM104440_01799"/>
<reference evidence="9 10" key="1">
    <citation type="submission" date="2020-04" db="EMBL/GenBank/DDBJ databases">
        <title>Usitatibacter rugosus gen. nov., sp. nov. and Usitatibacter palustris sp. nov., novel members of Usitatibacteraceae fam. nov. within the order Nitrosomonadales isolated from soil.</title>
        <authorList>
            <person name="Huber K.J."/>
            <person name="Neumann-Schaal M."/>
            <person name="Geppert A."/>
            <person name="Luckner M."/>
            <person name="Wanner G."/>
            <person name="Overmann J."/>
        </authorList>
    </citation>
    <scope>NUCLEOTIDE SEQUENCE [LARGE SCALE GENOMIC DNA]</scope>
    <source>
        <strain evidence="9 10">Swamp67</strain>
    </source>
</reference>
<keyword evidence="2 7" id="KW-0813">Transport</keyword>
<name>A0A6M4H9B8_9PROT</name>
<dbReference type="FunFam" id="1.10.3720.10:FF:000088">
    <property type="entry name" value="Iron(III) ABC transporter, permease protein"/>
    <property type="match status" value="1"/>
</dbReference>
<evidence type="ECO:0000313" key="10">
    <source>
        <dbReference type="Proteomes" id="UP000503096"/>
    </source>
</evidence>
<feature type="transmembrane region" description="Helical" evidence="7">
    <location>
        <begin position="380"/>
        <end position="398"/>
    </location>
</feature>
<evidence type="ECO:0000259" key="8">
    <source>
        <dbReference type="PROSITE" id="PS50928"/>
    </source>
</evidence>
<dbReference type="Gene3D" id="1.10.3720.10">
    <property type="entry name" value="MetI-like"/>
    <property type="match status" value="2"/>
</dbReference>
<dbReference type="PROSITE" id="PS50928">
    <property type="entry name" value="ABC_TM1"/>
    <property type="match status" value="2"/>
</dbReference>
<feature type="transmembrane region" description="Helical" evidence="7">
    <location>
        <begin position="100"/>
        <end position="118"/>
    </location>
</feature>
<evidence type="ECO:0000256" key="7">
    <source>
        <dbReference type="RuleBase" id="RU363032"/>
    </source>
</evidence>
<protein>
    <recommendedName>
        <fullName evidence="8">ABC transmembrane type-1 domain-containing protein</fullName>
    </recommendedName>
</protein>
<evidence type="ECO:0000313" key="9">
    <source>
        <dbReference type="EMBL" id="QJR14984.1"/>
    </source>
</evidence>
<feature type="transmembrane region" description="Helical" evidence="7">
    <location>
        <begin position="20"/>
        <end position="44"/>
    </location>
</feature>
<evidence type="ECO:0000256" key="6">
    <source>
        <dbReference type="ARBA" id="ARBA00023136"/>
    </source>
</evidence>
<sequence>MQSQLLRPRSFAGFRLANRWTISALVIGLFLALPLLVVASHLLLPGGQAWDHLAATVLPRYIGTTLGLLALVVVGVALVGVTTAWLVAACDFPGRRWLEWALLLPLAMPAYVMAYAYTDLLQFSGPVQTWLRGAMGWNAGDYFFPDVRSVGGAAAMFICVLYPYVYLLARVAFLEQPASLSEAGRTMGLSPWSSFFRVSLPMARPAIAAGASLALMETLADYGTVAYFGVQTFTTGIFRAWMSMGEPVSAAKLSVILLVFVAVVLTIERMARRRARFGDVPSGARRVRVVLRGSRAWIATFACILPLILGFALPAALLARLSFGGGDAQFGARFVTLAANSALVATLTAFIAVALALFLAYGARISRSPAAAAVNRFSNLGYAVPGAVIAIGVLIPASRLDHAIADAVQRVFNVEIGLLFTGSLAALVYAYLIRFLAIALQTVEAGLSRVTPNMEDAARSLGMNAGETLAKVHAPMLRSSLVTAALLVFVDVMKELPATFVMRPFNFDTLAVQAYNLASDERLAEASTASLAIVAVGLVPLVVASRRLVRRGD</sequence>
<keyword evidence="5 7" id="KW-1133">Transmembrane helix</keyword>
<organism evidence="9 10">
    <name type="scientific">Usitatibacter palustris</name>
    <dbReference type="NCBI Taxonomy" id="2732487"/>
    <lineage>
        <taxon>Bacteria</taxon>
        <taxon>Pseudomonadati</taxon>
        <taxon>Pseudomonadota</taxon>
        <taxon>Betaproteobacteria</taxon>
        <taxon>Nitrosomonadales</taxon>
        <taxon>Usitatibacteraceae</taxon>
        <taxon>Usitatibacter</taxon>
    </lineage>
</organism>
<proteinExistence type="inferred from homology"/>
<keyword evidence="6 7" id="KW-0472">Membrane</keyword>
<accession>A0A6M4H9B8</accession>